<keyword evidence="1" id="KW-1133">Transmembrane helix</keyword>
<organism evidence="2">
    <name type="scientific">Ananas comosus var. bracteatus</name>
    <name type="common">red pineapple</name>
    <dbReference type="NCBI Taxonomy" id="296719"/>
    <lineage>
        <taxon>Eukaryota</taxon>
        <taxon>Viridiplantae</taxon>
        <taxon>Streptophyta</taxon>
        <taxon>Embryophyta</taxon>
        <taxon>Tracheophyta</taxon>
        <taxon>Spermatophyta</taxon>
        <taxon>Magnoliopsida</taxon>
        <taxon>Liliopsida</taxon>
        <taxon>Poales</taxon>
        <taxon>Bromeliaceae</taxon>
        <taxon>Bromelioideae</taxon>
        <taxon>Ananas</taxon>
    </lineage>
</organism>
<sequence>MVAAAPPGLGGMERFASGRRGSAPAAGTRTVGCTATWRCLGRWIGRLWRVTRRWGHSKRWGETGIEGKFVGFWYGFENDRKKDKKMSPYLLFYLATSLPVYHQTTYSFVFYIIT</sequence>
<protein>
    <submittedName>
        <fullName evidence="2">Uncharacterized protein</fullName>
    </submittedName>
</protein>
<evidence type="ECO:0000256" key="1">
    <source>
        <dbReference type="SAM" id="Phobius"/>
    </source>
</evidence>
<keyword evidence="1" id="KW-0472">Membrane</keyword>
<reference evidence="2" key="1">
    <citation type="submission" date="2020-07" db="EMBL/GenBank/DDBJ databases">
        <authorList>
            <person name="Lin J."/>
        </authorList>
    </citation>
    <scope>NUCLEOTIDE SEQUENCE</scope>
</reference>
<accession>A0A6V7Q1E0</accession>
<feature type="transmembrane region" description="Helical" evidence="1">
    <location>
        <begin position="90"/>
        <end position="113"/>
    </location>
</feature>
<keyword evidence="1" id="KW-0812">Transmembrane</keyword>
<evidence type="ECO:0000313" key="2">
    <source>
        <dbReference type="EMBL" id="CAD1836747.1"/>
    </source>
</evidence>
<name>A0A6V7Q1E0_ANACO</name>
<gene>
    <name evidence="2" type="ORF">CB5_LOCUS19958</name>
</gene>
<proteinExistence type="predicted"/>
<dbReference type="EMBL" id="LR862131">
    <property type="protein sequence ID" value="CAD1836747.1"/>
    <property type="molecule type" value="Genomic_DNA"/>
</dbReference>
<dbReference type="AlphaFoldDB" id="A0A6V7Q1E0"/>